<dbReference type="Gene3D" id="3.30.160.60">
    <property type="entry name" value="Classic Zinc Finger"/>
    <property type="match status" value="2"/>
</dbReference>
<keyword evidence="3 5" id="KW-0863">Zinc-finger</keyword>
<gene>
    <name evidence="8" type="ORF">MAR_037368</name>
</gene>
<feature type="domain" description="C2H2-type" evidence="7">
    <location>
        <begin position="61"/>
        <end position="89"/>
    </location>
</feature>
<dbReference type="PROSITE" id="PS50157">
    <property type="entry name" value="ZINC_FINGER_C2H2_2"/>
    <property type="match status" value="3"/>
</dbReference>
<feature type="domain" description="C2H2-type" evidence="7">
    <location>
        <begin position="5"/>
        <end position="34"/>
    </location>
</feature>
<dbReference type="Proteomes" id="UP001164746">
    <property type="component" value="Chromosome 13"/>
</dbReference>
<evidence type="ECO:0000256" key="2">
    <source>
        <dbReference type="ARBA" id="ARBA00022737"/>
    </source>
</evidence>
<keyword evidence="2" id="KW-0677">Repeat</keyword>
<keyword evidence="9" id="KW-1185">Reference proteome</keyword>
<dbReference type="EMBL" id="CP111024">
    <property type="protein sequence ID" value="WAR23699.1"/>
    <property type="molecule type" value="Genomic_DNA"/>
</dbReference>
<evidence type="ECO:0000256" key="5">
    <source>
        <dbReference type="PROSITE-ProRule" id="PRU00042"/>
    </source>
</evidence>
<evidence type="ECO:0000256" key="6">
    <source>
        <dbReference type="SAM" id="MobiDB-lite"/>
    </source>
</evidence>
<feature type="domain" description="C2H2-type" evidence="7">
    <location>
        <begin position="33"/>
        <end position="60"/>
    </location>
</feature>
<evidence type="ECO:0000256" key="4">
    <source>
        <dbReference type="ARBA" id="ARBA00022833"/>
    </source>
</evidence>
<dbReference type="InterPro" id="IPR036236">
    <property type="entry name" value="Znf_C2H2_sf"/>
</dbReference>
<keyword evidence="1" id="KW-0479">Metal-binding</keyword>
<dbReference type="PROSITE" id="PS00028">
    <property type="entry name" value="ZINC_FINGER_C2H2_1"/>
    <property type="match status" value="2"/>
</dbReference>
<name>A0ABY7FQW6_MYAAR</name>
<dbReference type="InterPro" id="IPR013087">
    <property type="entry name" value="Znf_C2H2_type"/>
</dbReference>
<evidence type="ECO:0000313" key="9">
    <source>
        <dbReference type="Proteomes" id="UP001164746"/>
    </source>
</evidence>
<protein>
    <submittedName>
        <fullName evidence="8">ZN714-like protein</fullName>
    </submittedName>
</protein>
<accession>A0ABY7FQW6</accession>
<proteinExistence type="predicted"/>
<evidence type="ECO:0000313" key="8">
    <source>
        <dbReference type="EMBL" id="WAR23699.1"/>
    </source>
</evidence>
<evidence type="ECO:0000256" key="3">
    <source>
        <dbReference type="ARBA" id="ARBA00022771"/>
    </source>
</evidence>
<reference evidence="8" key="1">
    <citation type="submission" date="2022-11" db="EMBL/GenBank/DDBJ databases">
        <title>Centuries of genome instability and evolution in soft-shell clam transmissible cancer (bioRxiv).</title>
        <authorList>
            <person name="Hart S.F.M."/>
            <person name="Yonemitsu M.A."/>
            <person name="Giersch R.M."/>
            <person name="Beal B.F."/>
            <person name="Arriagada G."/>
            <person name="Davis B.W."/>
            <person name="Ostrander E.A."/>
            <person name="Goff S.P."/>
            <person name="Metzger M.J."/>
        </authorList>
    </citation>
    <scope>NUCLEOTIDE SEQUENCE</scope>
    <source>
        <strain evidence="8">MELC-2E11</strain>
        <tissue evidence="8">Siphon/mantle</tissue>
    </source>
</reference>
<keyword evidence="4" id="KW-0862">Zinc</keyword>
<dbReference type="PANTHER" id="PTHR19818">
    <property type="entry name" value="ZINC FINGER PROTEIN ZIC AND GLI"/>
    <property type="match status" value="1"/>
</dbReference>
<evidence type="ECO:0000256" key="1">
    <source>
        <dbReference type="ARBA" id="ARBA00022723"/>
    </source>
</evidence>
<dbReference type="SUPFAM" id="SSF57667">
    <property type="entry name" value="beta-beta-alpha zinc fingers"/>
    <property type="match status" value="2"/>
</dbReference>
<sequence>TMASYTCEECGVSFPKLSQLLQHKRAMNHWKKYQCQSCKKVFNRKDNLDRHLQKHNDENNHHCPECLKVFTREDALKEHLRQDHGGAGGVKRPSNDQGGGGEAKRNKLDEDPSAHYDIEKVSERKIEKFRSTASYYRIRVNDVEITDLPNILKYLRTLFQDIINKMTDEIASSDLVRLSLDNPELDFPIVLPFMKKSALTVDRILSEIERVLQSYEQFVVDETFGIELVHVHMPTGSGYKMKPVVDITKMLENKRSIIQIKNTDELCCARAIVTAIARHEKHPQWNSIRRGYAIQGQLAEELHWKACIPLTKCGLDEVKAFQVAVPKYQIHVLSKDHFNAIVFSGPEGGVPIYVYLHDGHFDVITTMTGFLNRNYFCTVCKKGYQHLERHTCNNPCHFCRNLHTNKEEDWKHCKTCNCKFINEDCFDLHLKKSEKGKSTCEMYHRCNNCDQLINRSKHKRDHMCGETYCKTCKDYVMEDHKCYMQPANEDDNSDNKKKPKETQYIFFDFECTQDTIVQCNDGYLPGEDRCINCAKSWCGSMEHTPNLCVAHKVCSLCINKEIQPDSECLKCGPNIKVFSGPDTTKLFCQWLFSEPNFGTTVICHNFKGYDSYPILQYLHDNAILPDVITTGSKTLFLAPETIGIIPAHGYRPEEKQSNTLDINFETVQKMVTCGDKVNPITVVDTNKIVRSPENCCIITKTEYKDYKIVFDKRVIGNAYTTSPYGY</sequence>
<feature type="region of interest" description="Disordered" evidence="6">
    <location>
        <begin position="80"/>
        <end position="114"/>
    </location>
</feature>
<evidence type="ECO:0000259" key="7">
    <source>
        <dbReference type="PROSITE" id="PS50157"/>
    </source>
</evidence>
<dbReference type="PANTHER" id="PTHR19818:SF139">
    <property type="entry name" value="PAIR-RULE PROTEIN ODD-PAIRED"/>
    <property type="match status" value="1"/>
</dbReference>
<dbReference type="InterPro" id="IPR050329">
    <property type="entry name" value="GLI_C2H2-zinc-finger"/>
</dbReference>
<feature type="compositionally biased region" description="Basic and acidic residues" evidence="6">
    <location>
        <begin position="102"/>
        <end position="114"/>
    </location>
</feature>
<feature type="non-terminal residue" evidence="8">
    <location>
        <position position="726"/>
    </location>
</feature>
<organism evidence="8 9">
    <name type="scientific">Mya arenaria</name>
    <name type="common">Soft-shell clam</name>
    <dbReference type="NCBI Taxonomy" id="6604"/>
    <lineage>
        <taxon>Eukaryota</taxon>
        <taxon>Metazoa</taxon>
        <taxon>Spiralia</taxon>
        <taxon>Lophotrochozoa</taxon>
        <taxon>Mollusca</taxon>
        <taxon>Bivalvia</taxon>
        <taxon>Autobranchia</taxon>
        <taxon>Heteroconchia</taxon>
        <taxon>Euheterodonta</taxon>
        <taxon>Imparidentia</taxon>
        <taxon>Neoheterodontei</taxon>
        <taxon>Myida</taxon>
        <taxon>Myoidea</taxon>
        <taxon>Myidae</taxon>
        <taxon>Mya</taxon>
    </lineage>
</organism>
<dbReference type="SMART" id="SM00355">
    <property type="entry name" value="ZnF_C2H2"/>
    <property type="match status" value="3"/>
</dbReference>
<dbReference type="Pfam" id="PF13912">
    <property type="entry name" value="zf-C2H2_6"/>
    <property type="match status" value="1"/>
</dbReference>
<dbReference type="Pfam" id="PF00096">
    <property type="entry name" value="zf-C2H2"/>
    <property type="match status" value="2"/>
</dbReference>